<accession>A0ABY4YRH7</accession>
<dbReference type="PANTHER" id="PTHR30511">
    <property type="entry name" value="ALANINE RACEMASE"/>
    <property type="match status" value="1"/>
</dbReference>
<evidence type="ECO:0000256" key="2">
    <source>
        <dbReference type="ARBA" id="ARBA00022898"/>
    </source>
</evidence>
<feature type="modified residue" description="N6-(pyridoxal phosphate)lysine" evidence="4">
    <location>
        <position position="47"/>
    </location>
</feature>
<comment type="catalytic activity">
    <reaction evidence="4">
        <text>L-alanine = D-alanine</text>
        <dbReference type="Rhea" id="RHEA:20249"/>
        <dbReference type="ChEBI" id="CHEBI:57416"/>
        <dbReference type="ChEBI" id="CHEBI:57972"/>
        <dbReference type="EC" id="5.1.1.1"/>
    </reaction>
</comment>
<evidence type="ECO:0000256" key="4">
    <source>
        <dbReference type="HAMAP-Rule" id="MF_01201"/>
    </source>
</evidence>
<sequence length="409" mass="41989">MIAATQSTATTPVPFPARVVVDCGAIAANVGVLREHAGSAGVMAVVKADAYGHGLVPAAQAALAGGASWLGVAQLTEGLALRAAGVTAPVLSWLHAPGAGFAAAVRAQIDVGVSAVWMLEEVAAAAREVGQTARVQLKVDTGLGRNGAYQFSPDGVTRSDWSLLVDRARALEAEEAVRVTGLFTHFAYADAPQHPTVLAQQEAFADAVALAERAGLRPDVRHMSNSAATLTTPAAAWDLVRPGLAVYGLTPAPEVGSSADFGLVPAMTAIASASVVKRVPAGQGVSYGHTYTTTSPTTLVDVPLGYADGVPRHASGVAEVLVAGERRRIAGRVCMDQFVVDVGDLPVSAGDDIVLFGPGTRGEPTAQDWAQAIGTINYEIVTRFGPRVPREYVGAQPEHPASGANGQET</sequence>
<dbReference type="PRINTS" id="PR00992">
    <property type="entry name" value="ALARACEMASE"/>
</dbReference>
<proteinExistence type="inferred from homology"/>
<dbReference type="EMBL" id="CP099489">
    <property type="protein sequence ID" value="USQ79375.1"/>
    <property type="molecule type" value="Genomic_DNA"/>
</dbReference>
<feature type="active site" description="Proton acceptor; specific for D-alanine" evidence="4">
    <location>
        <position position="47"/>
    </location>
</feature>
<dbReference type="GO" id="GO:0008784">
    <property type="term" value="F:alanine racemase activity"/>
    <property type="evidence" value="ECO:0007669"/>
    <property type="project" value="UniProtKB-EC"/>
</dbReference>
<organism evidence="6 7">
    <name type="scientific">Ornithinimicrobium faecis</name>
    <dbReference type="NCBI Taxonomy" id="2934158"/>
    <lineage>
        <taxon>Bacteria</taxon>
        <taxon>Bacillati</taxon>
        <taxon>Actinomycetota</taxon>
        <taxon>Actinomycetes</taxon>
        <taxon>Micrococcales</taxon>
        <taxon>Ornithinimicrobiaceae</taxon>
        <taxon>Ornithinimicrobium</taxon>
    </lineage>
</organism>
<feature type="binding site" evidence="4">
    <location>
        <position position="335"/>
    </location>
    <ligand>
        <name>substrate</name>
    </ligand>
</feature>
<dbReference type="CDD" id="cd00430">
    <property type="entry name" value="PLPDE_III_AR"/>
    <property type="match status" value="1"/>
</dbReference>
<comment type="similarity">
    <text evidence="4">Belongs to the alanine racemase family.</text>
</comment>
<dbReference type="InterPro" id="IPR020622">
    <property type="entry name" value="Ala_racemase_pyridoxalP-BS"/>
</dbReference>
<dbReference type="InterPro" id="IPR000821">
    <property type="entry name" value="Ala_racemase"/>
</dbReference>
<dbReference type="SUPFAM" id="SSF50621">
    <property type="entry name" value="Alanine racemase C-terminal domain-like"/>
    <property type="match status" value="1"/>
</dbReference>
<dbReference type="Gene3D" id="2.40.37.10">
    <property type="entry name" value="Lyase, Ornithine Decarboxylase, Chain A, domain 1"/>
    <property type="match status" value="1"/>
</dbReference>
<evidence type="ECO:0000256" key="3">
    <source>
        <dbReference type="ARBA" id="ARBA00023235"/>
    </source>
</evidence>
<dbReference type="Proteomes" id="UP001056455">
    <property type="component" value="Chromosome"/>
</dbReference>
<dbReference type="InterPro" id="IPR001608">
    <property type="entry name" value="Ala_racemase_N"/>
</dbReference>
<reference evidence="6" key="1">
    <citation type="submission" date="2022-06" db="EMBL/GenBank/DDBJ databases">
        <title>Ornithinimicrobium HY1793.</title>
        <authorList>
            <person name="Huang Y."/>
        </authorList>
    </citation>
    <scope>NUCLEOTIDE SEQUENCE</scope>
    <source>
        <strain evidence="6">HY1793</strain>
    </source>
</reference>
<dbReference type="PANTHER" id="PTHR30511:SF0">
    <property type="entry name" value="ALANINE RACEMASE, CATABOLIC-RELATED"/>
    <property type="match status" value="1"/>
</dbReference>
<evidence type="ECO:0000256" key="1">
    <source>
        <dbReference type="ARBA" id="ARBA00001933"/>
    </source>
</evidence>
<comment type="pathway">
    <text evidence="4">Amino-acid biosynthesis; D-alanine biosynthesis; D-alanine from L-alanine: step 1/1.</text>
</comment>
<comment type="cofactor">
    <cofactor evidence="1 4">
        <name>pyridoxal 5'-phosphate</name>
        <dbReference type="ChEBI" id="CHEBI:597326"/>
    </cofactor>
</comment>
<feature type="binding site" evidence="4">
    <location>
        <position position="145"/>
    </location>
    <ligand>
        <name>substrate</name>
    </ligand>
</feature>
<dbReference type="SUPFAM" id="SSF51419">
    <property type="entry name" value="PLP-binding barrel"/>
    <property type="match status" value="1"/>
</dbReference>
<evidence type="ECO:0000313" key="6">
    <source>
        <dbReference type="EMBL" id="USQ79375.1"/>
    </source>
</evidence>
<dbReference type="InterPro" id="IPR029066">
    <property type="entry name" value="PLP-binding_barrel"/>
</dbReference>
<dbReference type="InterPro" id="IPR009006">
    <property type="entry name" value="Ala_racemase/Decarboxylase_C"/>
</dbReference>
<keyword evidence="7" id="KW-1185">Reference proteome</keyword>
<dbReference type="EC" id="5.1.1.1" evidence="4"/>
<evidence type="ECO:0000259" key="5">
    <source>
        <dbReference type="SMART" id="SM01005"/>
    </source>
</evidence>
<dbReference type="RefSeq" id="WP_252592401.1">
    <property type="nucleotide sequence ID" value="NZ_CP099489.1"/>
</dbReference>
<dbReference type="Gene3D" id="3.20.20.10">
    <property type="entry name" value="Alanine racemase"/>
    <property type="match status" value="1"/>
</dbReference>
<dbReference type="Pfam" id="PF00842">
    <property type="entry name" value="Ala_racemase_C"/>
    <property type="match status" value="1"/>
</dbReference>
<dbReference type="SMART" id="SM01005">
    <property type="entry name" value="Ala_racemase_C"/>
    <property type="match status" value="1"/>
</dbReference>
<comment type="function">
    <text evidence="4">Catalyzes the interconversion of L-alanine and D-alanine. May also act on other amino acids.</text>
</comment>
<evidence type="ECO:0000313" key="7">
    <source>
        <dbReference type="Proteomes" id="UP001056455"/>
    </source>
</evidence>
<keyword evidence="3 4" id="KW-0413">Isomerase</keyword>
<dbReference type="InterPro" id="IPR011079">
    <property type="entry name" value="Ala_racemase_C"/>
</dbReference>
<feature type="active site" description="Proton acceptor; specific for L-alanine" evidence="4">
    <location>
        <position position="287"/>
    </location>
</feature>
<dbReference type="PROSITE" id="PS00395">
    <property type="entry name" value="ALANINE_RACEMASE"/>
    <property type="match status" value="1"/>
</dbReference>
<dbReference type="Pfam" id="PF01168">
    <property type="entry name" value="Ala_racemase_N"/>
    <property type="match status" value="1"/>
</dbReference>
<feature type="domain" description="Alanine racemase C-terminal" evidence="5">
    <location>
        <begin position="266"/>
        <end position="393"/>
    </location>
</feature>
<dbReference type="HAMAP" id="MF_01201">
    <property type="entry name" value="Ala_racemase"/>
    <property type="match status" value="1"/>
</dbReference>
<dbReference type="NCBIfam" id="TIGR00492">
    <property type="entry name" value="alr"/>
    <property type="match status" value="1"/>
</dbReference>
<gene>
    <name evidence="6" type="primary">alr</name>
    <name evidence="6" type="ORF">NF556_17470</name>
</gene>
<protein>
    <recommendedName>
        <fullName evidence="4">Alanine racemase</fullName>
        <ecNumber evidence="4">5.1.1.1</ecNumber>
    </recommendedName>
</protein>
<name>A0ABY4YRH7_9MICO</name>
<keyword evidence="2 4" id="KW-0663">Pyridoxal phosphate</keyword>